<accession>A0AB39S1N8</accession>
<dbReference type="AlphaFoldDB" id="A0AB39S1N8"/>
<dbReference type="RefSeq" id="WP_369254575.1">
    <property type="nucleotide sequence ID" value="NZ_CP163440.1"/>
</dbReference>
<dbReference type="EMBL" id="CP163440">
    <property type="protein sequence ID" value="XDQ59795.1"/>
    <property type="molecule type" value="Genomic_DNA"/>
</dbReference>
<proteinExistence type="predicted"/>
<sequence>MTDVQAELGEDAPVLQVGHLEIAVKYVQAAHPDRALPRIR</sequence>
<reference evidence="1" key="1">
    <citation type="submission" date="2024-07" db="EMBL/GenBank/DDBJ databases">
        <authorList>
            <person name="Yu S.T."/>
        </authorList>
    </citation>
    <scope>NUCLEOTIDE SEQUENCE</scope>
    <source>
        <strain evidence="1">R35</strain>
    </source>
</reference>
<protein>
    <submittedName>
        <fullName evidence="1">Uncharacterized protein</fullName>
    </submittedName>
</protein>
<evidence type="ECO:0000313" key="1">
    <source>
        <dbReference type="EMBL" id="XDQ59795.1"/>
    </source>
</evidence>
<name>A0AB39S1N8_9ACTN</name>
<organism evidence="1">
    <name type="scientific">Streptomyces sp. R35</name>
    <dbReference type="NCBI Taxonomy" id="3238630"/>
    <lineage>
        <taxon>Bacteria</taxon>
        <taxon>Bacillati</taxon>
        <taxon>Actinomycetota</taxon>
        <taxon>Actinomycetes</taxon>
        <taxon>Kitasatosporales</taxon>
        <taxon>Streptomycetaceae</taxon>
        <taxon>Streptomyces</taxon>
    </lineage>
</organism>
<gene>
    <name evidence="1" type="ORF">AB5J50_02890</name>
</gene>